<dbReference type="Proteomes" id="UP000019149">
    <property type="component" value="Unassembled WGS sequence"/>
</dbReference>
<keyword evidence="7" id="KW-0808">Transferase</keyword>
<evidence type="ECO:0000313" key="8">
    <source>
        <dbReference type="Proteomes" id="UP000019149"/>
    </source>
</evidence>
<feature type="domain" description="Protein kinase" evidence="6">
    <location>
        <begin position="24"/>
        <end position="323"/>
    </location>
</feature>
<keyword evidence="2 4" id="KW-0547">Nucleotide-binding</keyword>
<dbReference type="Gene3D" id="1.10.510.10">
    <property type="entry name" value="Transferase(Phosphotransferase) domain 1"/>
    <property type="match status" value="1"/>
</dbReference>
<dbReference type="PROSITE" id="PS00108">
    <property type="entry name" value="PROTEIN_KINASE_ST"/>
    <property type="match status" value="1"/>
</dbReference>
<evidence type="ECO:0000256" key="3">
    <source>
        <dbReference type="ARBA" id="ARBA00022840"/>
    </source>
</evidence>
<keyword evidence="7" id="KW-0418">Kinase</keyword>
<dbReference type="PROSITE" id="PS50011">
    <property type="entry name" value="PROTEIN_KINASE_DOM"/>
    <property type="match status" value="1"/>
</dbReference>
<dbReference type="GO" id="GO:0004674">
    <property type="term" value="F:protein serine/threonine kinase activity"/>
    <property type="evidence" value="ECO:0007669"/>
    <property type="project" value="UniProtKB-KW"/>
</dbReference>
<dbReference type="CDD" id="cd14016">
    <property type="entry name" value="STKc_CK1"/>
    <property type="match status" value="1"/>
</dbReference>
<gene>
    <name evidence="7" type="ORF">EGR_01929</name>
</gene>
<dbReference type="FunFam" id="1.10.510.10:FF:000596">
    <property type="entry name" value="CK1 family protein kinase"/>
    <property type="match status" value="1"/>
</dbReference>
<evidence type="ECO:0000259" key="6">
    <source>
        <dbReference type="PROSITE" id="PS50011"/>
    </source>
</evidence>
<keyword evidence="3 4" id="KW-0067">ATP-binding</keyword>
<keyword evidence="5" id="KW-0723">Serine/threonine-protein kinase</keyword>
<dbReference type="InterPro" id="IPR050235">
    <property type="entry name" value="CK1_Ser-Thr_kinase"/>
</dbReference>
<dbReference type="RefSeq" id="XP_024354321.1">
    <property type="nucleotide sequence ID" value="XM_024491178.1"/>
</dbReference>
<comment type="caution">
    <text evidence="7">The sequence shown here is derived from an EMBL/GenBank/DDBJ whole genome shotgun (WGS) entry which is preliminary data.</text>
</comment>
<name>W6UNE4_ECHGR</name>
<dbReference type="InterPro" id="IPR011009">
    <property type="entry name" value="Kinase-like_dom_sf"/>
</dbReference>
<dbReference type="KEGG" id="egl:EGR_01929"/>
<dbReference type="PROSITE" id="PS00107">
    <property type="entry name" value="PROTEIN_KINASE_ATP"/>
    <property type="match status" value="1"/>
</dbReference>
<evidence type="ECO:0000256" key="5">
    <source>
        <dbReference type="RuleBase" id="RU000304"/>
    </source>
</evidence>
<evidence type="ECO:0000313" key="7">
    <source>
        <dbReference type="EMBL" id="EUB63125.1"/>
    </source>
</evidence>
<evidence type="ECO:0000256" key="4">
    <source>
        <dbReference type="PROSITE-ProRule" id="PRU10141"/>
    </source>
</evidence>
<dbReference type="OMA" id="GRDKGYN"/>
<reference evidence="7 8" key="1">
    <citation type="journal article" date="2013" name="Nat. Genet.">
        <title>The genome of the hydatid tapeworm Echinococcus granulosus.</title>
        <authorList>
            <person name="Zheng H."/>
            <person name="Zhang W."/>
            <person name="Zhang L."/>
            <person name="Zhang Z."/>
            <person name="Li J."/>
            <person name="Lu G."/>
            <person name="Zhu Y."/>
            <person name="Wang Y."/>
            <person name="Huang Y."/>
            <person name="Liu J."/>
            <person name="Kang H."/>
            <person name="Chen J."/>
            <person name="Wang L."/>
            <person name="Chen A."/>
            <person name="Yu S."/>
            <person name="Gao Z."/>
            <person name="Jin L."/>
            <person name="Gu W."/>
            <person name="Wang Z."/>
            <person name="Zhao L."/>
            <person name="Shi B."/>
            <person name="Wen H."/>
            <person name="Lin R."/>
            <person name="Jones M.K."/>
            <person name="Brejova B."/>
            <person name="Vinar T."/>
            <person name="Zhao G."/>
            <person name="McManus D.P."/>
            <person name="Chen Z."/>
            <person name="Zhou Y."/>
            <person name="Wang S."/>
        </authorList>
    </citation>
    <scope>NUCLEOTIDE SEQUENCE [LARGE SCALE GENOMIC DNA]</scope>
</reference>
<dbReference type="GO" id="GO:0005524">
    <property type="term" value="F:ATP binding"/>
    <property type="evidence" value="ECO:0007669"/>
    <property type="project" value="UniProtKB-UniRule"/>
</dbReference>
<keyword evidence="8" id="KW-1185">Reference proteome</keyword>
<dbReference type="CTD" id="36337644"/>
<comment type="similarity">
    <text evidence="5">Belongs to the protein kinase superfamily.</text>
</comment>
<dbReference type="InterPro" id="IPR008271">
    <property type="entry name" value="Ser/Thr_kinase_AS"/>
</dbReference>
<dbReference type="AlphaFoldDB" id="W6UNE4"/>
<protein>
    <recommendedName>
        <fullName evidence="1">non-specific serine/threonine protein kinase</fullName>
        <ecNumber evidence="1">2.7.11.1</ecNumber>
    </recommendedName>
</protein>
<proteinExistence type="inferred from homology"/>
<dbReference type="OrthoDB" id="5800476at2759"/>
<dbReference type="SMART" id="SM00220">
    <property type="entry name" value="S_TKc"/>
    <property type="match status" value="1"/>
</dbReference>
<evidence type="ECO:0000256" key="1">
    <source>
        <dbReference type="ARBA" id="ARBA00012513"/>
    </source>
</evidence>
<organism evidence="7 8">
    <name type="scientific">Echinococcus granulosus</name>
    <name type="common">Hydatid tapeworm</name>
    <dbReference type="NCBI Taxonomy" id="6210"/>
    <lineage>
        <taxon>Eukaryota</taxon>
        <taxon>Metazoa</taxon>
        <taxon>Spiralia</taxon>
        <taxon>Lophotrochozoa</taxon>
        <taxon>Platyhelminthes</taxon>
        <taxon>Cestoda</taxon>
        <taxon>Eucestoda</taxon>
        <taxon>Cyclophyllidea</taxon>
        <taxon>Taeniidae</taxon>
        <taxon>Echinococcus</taxon>
        <taxon>Echinococcus granulosus group</taxon>
    </lineage>
</organism>
<evidence type="ECO:0000256" key="2">
    <source>
        <dbReference type="ARBA" id="ARBA00022741"/>
    </source>
</evidence>
<dbReference type="EC" id="2.7.11.1" evidence="1"/>
<dbReference type="Pfam" id="PF00069">
    <property type="entry name" value="Pkinase"/>
    <property type="match status" value="1"/>
</dbReference>
<dbReference type="PANTHER" id="PTHR11909">
    <property type="entry name" value="CASEIN KINASE-RELATED"/>
    <property type="match status" value="1"/>
</dbReference>
<dbReference type="EMBL" id="APAU02000008">
    <property type="protein sequence ID" value="EUB63125.1"/>
    <property type="molecule type" value="Genomic_DNA"/>
</dbReference>
<dbReference type="InterPro" id="IPR000719">
    <property type="entry name" value="Prot_kinase_dom"/>
</dbReference>
<dbReference type="STRING" id="6210.W6UNE4"/>
<sequence>MPVTDKSGDSYARPTSDFVVNGKWKLVRKIGSGSFGEIFLGINIETGEEVAVKLEKVSARHPQLFFESRVYRLLADTPGLPHIQYFGLDGVNDAYHALVMDLLGPSLEELFNFCGRCFTMKTVLMLVDQMLWRLEFIHARHFIHRDIKPDNFLMGIGKHCNKLFIIDFGLAKKFRDGRTHRHISYKENKALTGTARYASINAHAGIEQSRRDDLESLGYVLMYFLCGSLPWQGLRVSFFRVQTKWHFRRLTSSRFVLKANTKKQKYERIHEKKVSTSIESLCRGFPPEFALYLTHVRNLNFDATPDYTLYRSNFRALFKALAFNWDFVFDWTLLRQKSSAIQQHSNAVAHNMPVVGGGGVAAGPTKLLPSSNTTAAVMGDDGFGAGKL</sequence>
<dbReference type="SUPFAM" id="SSF56112">
    <property type="entry name" value="Protein kinase-like (PK-like)"/>
    <property type="match status" value="1"/>
</dbReference>
<dbReference type="InterPro" id="IPR017441">
    <property type="entry name" value="Protein_kinase_ATP_BS"/>
</dbReference>
<feature type="binding site" evidence="4">
    <location>
        <position position="53"/>
    </location>
    <ligand>
        <name>ATP</name>
        <dbReference type="ChEBI" id="CHEBI:30616"/>
    </ligand>
</feature>
<accession>W6UNE4</accession>
<dbReference type="GeneID" id="36337644"/>